<dbReference type="EMBL" id="CADCVV010000023">
    <property type="protein sequence ID" value="CAA9483947.1"/>
    <property type="molecule type" value="Genomic_DNA"/>
</dbReference>
<gene>
    <name evidence="1" type="ORF">AVDCRST_MAG17-339</name>
</gene>
<protein>
    <submittedName>
        <fullName evidence="1">Uncharacterized protein</fullName>
    </submittedName>
</protein>
<evidence type="ECO:0000313" key="1">
    <source>
        <dbReference type="EMBL" id="CAA9483947.1"/>
    </source>
</evidence>
<dbReference type="AlphaFoldDB" id="A0A6J4S5B4"/>
<proteinExistence type="predicted"/>
<reference evidence="1" key="1">
    <citation type="submission" date="2020-02" db="EMBL/GenBank/DDBJ databases">
        <authorList>
            <person name="Meier V. D."/>
        </authorList>
    </citation>
    <scope>NUCLEOTIDE SEQUENCE</scope>
    <source>
        <strain evidence="1">AVDCRST_MAG17</strain>
    </source>
</reference>
<organism evidence="1">
    <name type="scientific">uncultured Solirubrobacterales bacterium</name>
    <dbReference type="NCBI Taxonomy" id="768556"/>
    <lineage>
        <taxon>Bacteria</taxon>
        <taxon>Bacillati</taxon>
        <taxon>Actinomycetota</taxon>
        <taxon>Thermoleophilia</taxon>
        <taxon>Solirubrobacterales</taxon>
        <taxon>environmental samples</taxon>
    </lineage>
</organism>
<accession>A0A6J4S5B4</accession>
<name>A0A6J4S5B4_9ACTN</name>
<sequence>MRDDVTKRLMWSGLVAGMGALSSLAAAKMAAGIWRRVFNEDPPE</sequence>